<dbReference type="GO" id="GO:0072527">
    <property type="term" value="P:pyrimidine-containing compound metabolic process"/>
    <property type="evidence" value="ECO:0007669"/>
    <property type="project" value="UniProtKB-ARBA"/>
</dbReference>
<dbReference type="InterPro" id="IPR002125">
    <property type="entry name" value="CMP_dCMP_dom"/>
</dbReference>
<evidence type="ECO:0000313" key="4">
    <source>
        <dbReference type="Proteomes" id="UP000190959"/>
    </source>
</evidence>
<dbReference type="GO" id="GO:0005829">
    <property type="term" value="C:cytosol"/>
    <property type="evidence" value="ECO:0007669"/>
    <property type="project" value="TreeGrafter"/>
</dbReference>
<dbReference type="Pfam" id="PF00383">
    <property type="entry name" value="dCMP_cyt_deam_1"/>
    <property type="match status" value="1"/>
</dbReference>
<dbReference type="AlphaFoldDB" id="A0A1S9N7A7"/>
<evidence type="ECO:0000259" key="2">
    <source>
        <dbReference type="PROSITE" id="PS51747"/>
    </source>
</evidence>
<dbReference type="InterPro" id="IPR050202">
    <property type="entry name" value="Cyt/Deoxycyt_deaminase"/>
</dbReference>
<dbReference type="Gene3D" id="3.40.140.10">
    <property type="entry name" value="Cytidine Deaminase, domain 2"/>
    <property type="match status" value="1"/>
</dbReference>
<protein>
    <submittedName>
        <fullName evidence="3">Cytidine deaminase</fullName>
    </submittedName>
</protein>
<dbReference type="SUPFAM" id="SSF53927">
    <property type="entry name" value="Cytidine deaminase-like"/>
    <property type="match status" value="1"/>
</dbReference>
<dbReference type="PANTHER" id="PTHR11644">
    <property type="entry name" value="CYTIDINE DEAMINASE"/>
    <property type="match status" value="1"/>
</dbReference>
<dbReference type="GO" id="GO:0008270">
    <property type="term" value="F:zinc ion binding"/>
    <property type="evidence" value="ECO:0007669"/>
    <property type="project" value="TreeGrafter"/>
</dbReference>
<name>A0A1S9N7A7_CLOBE</name>
<dbReference type="PANTHER" id="PTHR11644:SF2">
    <property type="entry name" value="CYTIDINE DEAMINASE"/>
    <property type="match status" value="1"/>
</dbReference>
<gene>
    <name evidence="3" type="ORF">CBEIBR21_09680</name>
</gene>
<feature type="domain" description="CMP/dCMP-type deaminase" evidence="2">
    <location>
        <begin position="1"/>
        <end position="119"/>
    </location>
</feature>
<dbReference type="GO" id="GO:0004126">
    <property type="term" value="F:cytidine deaminase activity"/>
    <property type="evidence" value="ECO:0007669"/>
    <property type="project" value="TreeGrafter"/>
</dbReference>
<comment type="caution">
    <text evidence="3">The sequence shown here is derived from an EMBL/GenBank/DDBJ whole genome shotgun (WGS) entry which is preliminary data.</text>
</comment>
<proteinExistence type="inferred from homology"/>
<evidence type="ECO:0000313" key="3">
    <source>
        <dbReference type="EMBL" id="OOP73290.1"/>
    </source>
</evidence>
<dbReference type="EMBL" id="MWMH01000003">
    <property type="protein sequence ID" value="OOP73290.1"/>
    <property type="molecule type" value="Genomic_DNA"/>
</dbReference>
<dbReference type="PROSITE" id="PS51747">
    <property type="entry name" value="CYT_DCMP_DEAMINASES_2"/>
    <property type="match status" value="1"/>
</dbReference>
<reference evidence="3 4" key="1">
    <citation type="submission" date="2017-02" db="EMBL/GenBank/DDBJ databases">
        <title>Genome sequence of Clostridium beijerinckii Br21.</title>
        <authorList>
            <person name="Fonseca B.C."/>
            <person name="Guazzaroni M.E."/>
            <person name="Riano-Pachon D.M."/>
            <person name="Reginatto V."/>
        </authorList>
    </citation>
    <scope>NUCLEOTIDE SEQUENCE [LARGE SCALE GENOMIC DNA]</scope>
    <source>
        <strain evidence="3 4">Br21</strain>
    </source>
</reference>
<sequence length="130" mass="14521">MEQIWEKLYKEAMNVINPHEISSTMWVGSVASAVLTKKGSIYTGICIDTNSSLGMCAERNALSTMLTNGENEVDKVVSVYKDGKVIPSCGACREFMMHLGKDSDNIEILLDNQGRSIRLIDLLPEYPRYK</sequence>
<dbReference type="GO" id="GO:0055086">
    <property type="term" value="P:nucleobase-containing small molecule metabolic process"/>
    <property type="evidence" value="ECO:0007669"/>
    <property type="project" value="UniProtKB-ARBA"/>
</dbReference>
<accession>A0A1S9N7A7</accession>
<comment type="similarity">
    <text evidence="1">Belongs to the cytidine and deoxycytidylate deaminase family.</text>
</comment>
<organism evidence="3 4">
    <name type="scientific">Clostridium beijerinckii</name>
    <name type="common">Clostridium MP</name>
    <dbReference type="NCBI Taxonomy" id="1520"/>
    <lineage>
        <taxon>Bacteria</taxon>
        <taxon>Bacillati</taxon>
        <taxon>Bacillota</taxon>
        <taxon>Clostridia</taxon>
        <taxon>Eubacteriales</taxon>
        <taxon>Clostridiaceae</taxon>
        <taxon>Clostridium</taxon>
    </lineage>
</organism>
<dbReference type="Proteomes" id="UP000190959">
    <property type="component" value="Unassembled WGS sequence"/>
</dbReference>
<dbReference type="InterPro" id="IPR016193">
    <property type="entry name" value="Cytidine_deaminase-like"/>
</dbReference>
<dbReference type="CDD" id="cd01283">
    <property type="entry name" value="cytidine_deaminase"/>
    <property type="match status" value="1"/>
</dbReference>
<dbReference type="RefSeq" id="WP_078115427.1">
    <property type="nucleotide sequence ID" value="NZ_MWMH01000003.1"/>
</dbReference>
<evidence type="ECO:0000256" key="1">
    <source>
        <dbReference type="ARBA" id="ARBA00006576"/>
    </source>
</evidence>